<feature type="transmembrane region" description="Helical" evidence="1">
    <location>
        <begin position="100"/>
        <end position="116"/>
    </location>
</feature>
<dbReference type="EMBL" id="AP018174">
    <property type="protein sequence ID" value="BAY15212.1"/>
    <property type="molecule type" value="Genomic_DNA"/>
</dbReference>
<name>A0A1Z4GCK1_9CYAN</name>
<keyword evidence="1" id="KW-0472">Membrane</keyword>
<evidence type="ECO:0000313" key="3">
    <source>
        <dbReference type="Proteomes" id="UP000218287"/>
    </source>
</evidence>
<feature type="transmembrane region" description="Helical" evidence="1">
    <location>
        <begin position="43"/>
        <end position="67"/>
    </location>
</feature>
<feature type="transmembrane region" description="Helical" evidence="1">
    <location>
        <begin position="128"/>
        <end position="148"/>
    </location>
</feature>
<dbReference type="AlphaFoldDB" id="A0A1Z4GCK1"/>
<sequence length="162" mass="18037">MDIKKSLKKATSWGFYLAIVCCSVASLLGLFSNYGGLTEPSEVWFYVFFLGILGAVLGFCVGLFMVAIIDTIKFFHWLFIFLAGSIISILTPFINGVVGLYIVSIVPILFILKKYLNENSPKWIDQALNNAMIMFLTSLIFTGLTFVFKHFTGISLPVPNLV</sequence>
<protein>
    <submittedName>
        <fullName evidence="2">Uncharacterized protein</fullName>
    </submittedName>
</protein>
<keyword evidence="3" id="KW-1185">Reference proteome</keyword>
<evidence type="ECO:0000313" key="2">
    <source>
        <dbReference type="EMBL" id="BAY15212.1"/>
    </source>
</evidence>
<keyword evidence="1" id="KW-1133">Transmembrane helix</keyword>
<organism evidence="2 3">
    <name type="scientific">Anabaenopsis circularis NIES-21</name>
    <dbReference type="NCBI Taxonomy" id="1085406"/>
    <lineage>
        <taxon>Bacteria</taxon>
        <taxon>Bacillati</taxon>
        <taxon>Cyanobacteriota</taxon>
        <taxon>Cyanophyceae</taxon>
        <taxon>Nostocales</taxon>
        <taxon>Nodulariaceae</taxon>
        <taxon>Anabaenopsis</taxon>
    </lineage>
</organism>
<reference evidence="2 3" key="1">
    <citation type="submission" date="2017-06" db="EMBL/GenBank/DDBJ databases">
        <title>Genome sequencing of cyanobaciteial culture collection at National Institute for Environmental Studies (NIES).</title>
        <authorList>
            <person name="Hirose Y."/>
            <person name="Shimura Y."/>
            <person name="Fujisawa T."/>
            <person name="Nakamura Y."/>
            <person name="Kawachi M."/>
        </authorList>
    </citation>
    <scope>NUCLEOTIDE SEQUENCE [LARGE SCALE GENOMIC DNA]</scope>
    <source>
        <strain evidence="2 3">NIES-21</strain>
    </source>
</reference>
<proteinExistence type="predicted"/>
<feature type="transmembrane region" description="Helical" evidence="1">
    <location>
        <begin position="12"/>
        <end position="31"/>
    </location>
</feature>
<gene>
    <name evidence="2" type="ORF">NIES21_10270</name>
</gene>
<accession>A0A1Z4GCK1</accession>
<dbReference type="Proteomes" id="UP000218287">
    <property type="component" value="Chromosome"/>
</dbReference>
<keyword evidence="1" id="KW-0812">Transmembrane</keyword>
<evidence type="ECO:0000256" key="1">
    <source>
        <dbReference type="SAM" id="Phobius"/>
    </source>
</evidence>
<feature type="transmembrane region" description="Helical" evidence="1">
    <location>
        <begin position="74"/>
        <end position="94"/>
    </location>
</feature>